<keyword evidence="2" id="KW-1185">Reference proteome</keyword>
<protein>
    <submittedName>
        <fullName evidence="1">Uncharacterized protein</fullName>
    </submittedName>
</protein>
<sequence>MISGVFFFKFLPDRNLYQDPQRLPPDIVGSITVAAAECGHSKLWSQHPTAPHGWTQPVIVMPHRSTICPTIEWTNHCGVLLQCHARPVGSYCNAMPGLYLSPTQHWFPVGSIFMLRVQGKHR</sequence>
<evidence type="ECO:0000313" key="1">
    <source>
        <dbReference type="EMBL" id="KAK3772823.1"/>
    </source>
</evidence>
<evidence type="ECO:0000313" key="2">
    <source>
        <dbReference type="Proteomes" id="UP001283361"/>
    </source>
</evidence>
<comment type="caution">
    <text evidence="1">The sequence shown here is derived from an EMBL/GenBank/DDBJ whole genome shotgun (WGS) entry which is preliminary data.</text>
</comment>
<accession>A0AAE0ZNP8</accession>
<organism evidence="1 2">
    <name type="scientific">Elysia crispata</name>
    <name type="common">lettuce slug</name>
    <dbReference type="NCBI Taxonomy" id="231223"/>
    <lineage>
        <taxon>Eukaryota</taxon>
        <taxon>Metazoa</taxon>
        <taxon>Spiralia</taxon>
        <taxon>Lophotrochozoa</taxon>
        <taxon>Mollusca</taxon>
        <taxon>Gastropoda</taxon>
        <taxon>Heterobranchia</taxon>
        <taxon>Euthyneura</taxon>
        <taxon>Panpulmonata</taxon>
        <taxon>Sacoglossa</taxon>
        <taxon>Placobranchoidea</taxon>
        <taxon>Plakobranchidae</taxon>
        <taxon>Elysia</taxon>
    </lineage>
</organism>
<name>A0AAE0ZNP8_9GAST</name>
<dbReference type="Proteomes" id="UP001283361">
    <property type="component" value="Unassembled WGS sequence"/>
</dbReference>
<dbReference type="EMBL" id="JAWDGP010003598">
    <property type="protein sequence ID" value="KAK3772823.1"/>
    <property type="molecule type" value="Genomic_DNA"/>
</dbReference>
<proteinExistence type="predicted"/>
<gene>
    <name evidence="1" type="ORF">RRG08_004666</name>
</gene>
<dbReference type="AlphaFoldDB" id="A0AAE0ZNP8"/>
<reference evidence="1" key="1">
    <citation type="journal article" date="2023" name="G3 (Bethesda)">
        <title>A reference genome for the long-term kleptoplast-retaining sea slug Elysia crispata morphotype clarki.</title>
        <authorList>
            <person name="Eastman K.E."/>
            <person name="Pendleton A.L."/>
            <person name="Shaikh M.A."/>
            <person name="Suttiyut T."/>
            <person name="Ogas R."/>
            <person name="Tomko P."/>
            <person name="Gavelis G."/>
            <person name="Widhalm J.R."/>
            <person name="Wisecaver J.H."/>
        </authorList>
    </citation>
    <scope>NUCLEOTIDE SEQUENCE</scope>
    <source>
        <strain evidence="1">ECLA1</strain>
    </source>
</reference>